<protein>
    <submittedName>
        <fullName evidence="2">Uncharacterized protein</fullName>
    </submittedName>
</protein>
<keyword evidence="1" id="KW-1133">Transmembrane helix</keyword>
<organism evidence="2 3">
    <name type="scientific">Chlamydia ibidis</name>
    <dbReference type="NCBI Taxonomy" id="1405396"/>
    <lineage>
        <taxon>Bacteria</taxon>
        <taxon>Pseudomonadati</taxon>
        <taxon>Chlamydiota</taxon>
        <taxon>Chlamydiia</taxon>
        <taxon>Chlamydiales</taxon>
        <taxon>Chlamydiaceae</taxon>
        <taxon>Chlamydia/Chlamydophila group</taxon>
        <taxon>Chlamydia</taxon>
    </lineage>
</organism>
<name>S7KKP0_9CHLA</name>
<comment type="caution">
    <text evidence="2">The sequence shown here is derived from an EMBL/GenBank/DDBJ whole genome shotgun (WGS) entry which is preliminary data.</text>
</comment>
<dbReference type="HOGENOM" id="CLU_2988257_0_0_0"/>
<dbReference type="EMBL" id="ATNB01000119">
    <property type="protein sequence ID" value="EPP35010.1"/>
    <property type="molecule type" value="Genomic_DNA"/>
</dbReference>
<sequence length="57" mass="7150">MSLIFIFNFFYWIRQSIYFLFLFLFLFLHFRGFNLKKNVYIFFYSFVRAFLSVCVCA</sequence>
<accession>S7KKP0</accession>
<evidence type="ECO:0000313" key="2">
    <source>
        <dbReference type="EMBL" id="EPP35010.1"/>
    </source>
</evidence>
<evidence type="ECO:0000313" key="3">
    <source>
        <dbReference type="Proteomes" id="UP000016200"/>
    </source>
</evidence>
<evidence type="ECO:0000256" key="1">
    <source>
        <dbReference type="SAM" id="Phobius"/>
    </source>
</evidence>
<dbReference type="Proteomes" id="UP000016200">
    <property type="component" value="Unassembled WGS sequence"/>
</dbReference>
<keyword evidence="1" id="KW-0472">Membrane</keyword>
<keyword evidence="1" id="KW-0812">Transmembrane</keyword>
<dbReference type="AlphaFoldDB" id="S7KKP0"/>
<feature type="transmembrane region" description="Helical" evidence="1">
    <location>
        <begin position="12"/>
        <end position="33"/>
    </location>
</feature>
<feature type="transmembrane region" description="Helical" evidence="1">
    <location>
        <begin position="39"/>
        <end position="56"/>
    </location>
</feature>
<proteinExistence type="predicted"/>
<reference evidence="2 3" key="1">
    <citation type="submission" date="2013-04" db="EMBL/GenBank/DDBJ databases">
        <title>Genome sequence of Chlamydia psittaci 10-1398/11.</title>
        <authorList>
            <person name="Huot-Creasy H."/>
            <person name="McCracken C.L."/>
            <person name="Humphries M."/>
            <person name="Sachse K."/>
            <person name="Laroucau K."/>
            <person name="Bavoil P."/>
            <person name="Myers G.S."/>
        </authorList>
    </citation>
    <scope>NUCLEOTIDE SEQUENCE [LARGE SCALE GENOMIC DNA]</scope>
    <source>
        <strain evidence="2 3">10_1398_11</strain>
    </source>
</reference>
<gene>
    <name evidence="2" type="ORF">CP10139811_1324</name>
</gene>